<feature type="region of interest" description="Disordered" evidence="1">
    <location>
        <begin position="15"/>
        <end position="47"/>
    </location>
</feature>
<protein>
    <submittedName>
        <fullName evidence="2">Uncharacterized protein</fullName>
    </submittedName>
</protein>
<evidence type="ECO:0000313" key="2">
    <source>
        <dbReference type="EMBL" id="GFA63229.1"/>
    </source>
</evidence>
<feature type="compositionally biased region" description="Gly residues" evidence="1">
    <location>
        <begin position="19"/>
        <end position="39"/>
    </location>
</feature>
<gene>
    <name evidence="2" type="ORF">Tci_635201</name>
</gene>
<organism evidence="2">
    <name type="scientific">Tanacetum cinerariifolium</name>
    <name type="common">Dalmatian daisy</name>
    <name type="synonym">Chrysanthemum cinerariifolium</name>
    <dbReference type="NCBI Taxonomy" id="118510"/>
    <lineage>
        <taxon>Eukaryota</taxon>
        <taxon>Viridiplantae</taxon>
        <taxon>Streptophyta</taxon>
        <taxon>Embryophyta</taxon>
        <taxon>Tracheophyta</taxon>
        <taxon>Spermatophyta</taxon>
        <taxon>Magnoliopsida</taxon>
        <taxon>eudicotyledons</taxon>
        <taxon>Gunneridae</taxon>
        <taxon>Pentapetalae</taxon>
        <taxon>asterids</taxon>
        <taxon>campanulids</taxon>
        <taxon>Asterales</taxon>
        <taxon>Asteraceae</taxon>
        <taxon>Asteroideae</taxon>
        <taxon>Anthemideae</taxon>
        <taxon>Anthemidinae</taxon>
        <taxon>Tanacetum</taxon>
    </lineage>
</organism>
<accession>A0A699JZF2</accession>
<name>A0A699JZF2_TANCI</name>
<feature type="non-terminal residue" evidence="2">
    <location>
        <position position="1"/>
    </location>
</feature>
<evidence type="ECO:0000256" key="1">
    <source>
        <dbReference type="SAM" id="MobiDB-lite"/>
    </source>
</evidence>
<dbReference type="AlphaFoldDB" id="A0A699JZF2"/>
<sequence length="60" mass="6251">HMGACLCWGEWERACRSSGSGGEGSRNGGEGGVESGGKNGLNSNSNLNRGREMVLFGEFT</sequence>
<dbReference type="EMBL" id="BKCJ010458740">
    <property type="protein sequence ID" value="GFA63229.1"/>
    <property type="molecule type" value="Genomic_DNA"/>
</dbReference>
<proteinExistence type="predicted"/>
<comment type="caution">
    <text evidence="2">The sequence shown here is derived from an EMBL/GenBank/DDBJ whole genome shotgun (WGS) entry which is preliminary data.</text>
</comment>
<reference evidence="2" key="1">
    <citation type="journal article" date="2019" name="Sci. Rep.">
        <title>Draft genome of Tanacetum cinerariifolium, the natural source of mosquito coil.</title>
        <authorList>
            <person name="Yamashiro T."/>
            <person name="Shiraishi A."/>
            <person name="Satake H."/>
            <person name="Nakayama K."/>
        </authorList>
    </citation>
    <scope>NUCLEOTIDE SEQUENCE</scope>
</reference>